<dbReference type="AlphaFoldDB" id="A0A6L9U9T3"/>
<evidence type="ECO:0000313" key="2">
    <source>
        <dbReference type="Proteomes" id="UP000483035"/>
    </source>
</evidence>
<name>A0A6L9U9T3_9HYPH</name>
<organism evidence="1 2">
    <name type="scientific">Rhizobium lusitanum</name>
    <dbReference type="NCBI Taxonomy" id="293958"/>
    <lineage>
        <taxon>Bacteria</taxon>
        <taxon>Pseudomonadati</taxon>
        <taxon>Pseudomonadota</taxon>
        <taxon>Alphaproteobacteria</taxon>
        <taxon>Hyphomicrobiales</taxon>
        <taxon>Rhizobiaceae</taxon>
        <taxon>Rhizobium/Agrobacterium group</taxon>
        <taxon>Rhizobium</taxon>
    </lineage>
</organism>
<accession>A0A6L9U9T3</accession>
<dbReference type="InterPro" id="IPR011051">
    <property type="entry name" value="RmlC_Cupin_sf"/>
</dbReference>
<protein>
    <submittedName>
        <fullName evidence="1">Uncharacterized protein</fullName>
    </submittedName>
</protein>
<sequence>MIEHDPIEIMRENSYQNFHVKGFDYLCLFRSPAWTRKVYFFNGDISKLPEIVNPHDHRYDFATTVIAGAISNSYYSEDPAGDLYEEFEWRTPLLGGNGFEWKRETHLLEEQGFVLRRGESYRMNTDQLHTIRVHADQTIIVLDQWADKVPADVPTRTFMHTKSPPSIDGLYDRFSEDALQSRLRQYLAAVEDSRA</sequence>
<gene>
    <name evidence="1" type="ORF">GR212_15865</name>
</gene>
<dbReference type="SUPFAM" id="SSF51182">
    <property type="entry name" value="RmlC-like cupins"/>
    <property type="match status" value="1"/>
</dbReference>
<dbReference type="EMBL" id="WUEY01000006">
    <property type="protein sequence ID" value="NEI71056.1"/>
    <property type="molecule type" value="Genomic_DNA"/>
</dbReference>
<proteinExistence type="predicted"/>
<reference evidence="1 2" key="1">
    <citation type="submission" date="2019-12" db="EMBL/GenBank/DDBJ databases">
        <title>Rhizobium genotypes associated with high levels of biological nitrogen fixation by grain legumes in a temperate-maritime cropping system.</title>
        <authorList>
            <person name="Maluk M."/>
            <person name="Francesc Ferrando Molina F."/>
            <person name="Lopez Del Egido L."/>
            <person name="Lafos M."/>
            <person name="Langarica-Fuentes A."/>
            <person name="Gebre Yohannes G."/>
            <person name="Young M.W."/>
            <person name="Martin P."/>
            <person name="Gantlett R."/>
            <person name="Kenicer G."/>
            <person name="Hawes C."/>
            <person name="Begg G.S."/>
            <person name="Quilliam R.S."/>
            <person name="Squire G.R."/>
            <person name="Poole P.S."/>
            <person name="Young P.W."/>
            <person name="Iannetta P.M."/>
            <person name="James E.K."/>
        </authorList>
    </citation>
    <scope>NUCLEOTIDE SEQUENCE [LARGE SCALE GENOMIC DNA]</scope>
    <source>
        <strain evidence="1 2">JHI1118</strain>
    </source>
</reference>
<dbReference type="RefSeq" id="WP_163987535.1">
    <property type="nucleotide sequence ID" value="NZ_WUEY01000006.1"/>
</dbReference>
<dbReference type="Proteomes" id="UP000483035">
    <property type="component" value="Unassembled WGS sequence"/>
</dbReference>
<comment type="caution">
    <text evidence="1">The sequence shown here is derived from an EMBL/GenBank/DDBJ whole genome shotgun (WGS) entry which is preliminary data.</text>
</comment>
<evidence type="ECO:0000313" key="1">
    <source>
        <dbReference type="EMBL" id="NEI71056.1"/>
    </source>
</evidence>